<dbReference type="GO" id="GO:0003677">
    <property type="term" value="F:DNA binding"/>
    <property type="evidence" value="ECO:0007669"/>
    <property type="project" value="UniProtKB-UniRule"/>
</dbReference>
<organism evidence="4 5">
    <name type="scientific">Catalinimonas alkaloidigena</name>
    <dbReference type="NCBI Taxonomy" id="1075417"/>
    <lineage>
        <taxon>Bacteria</taxon>
        <taxon>Pseudomonadati</taxon>
        <taxon>Bacteroidota</taxon>
        <taxon>Cytophagia</taxon>
        <taxon>Cytophagales</taxon>
        <taxon>Catalimonadaceae</taxon>
        <taxon>Catalinimonas</taxon>
    </lineage>
</organism>
<keyword evidence="1 2" id="KW-0238">DNA-binding</keyword>
<dbReference type="PANTHER" id="PTHR30328">
    <property type="entry name" value="TRANSCRIPTIONAL REPRESSOR"/>
    <property type="match status" value="1"/>
</dbReference>
<dbReference type="Pfam" id="PF00440">
    <property type="entry name" value="TetR_N"/>
    <property type="match status" value="1"/>
</dbReference>
<evidence type="ECO:0000313" key="5">
    <source>
        <dbReference type="Proteomes" id="UP000198510"/>
    </source>
</evidence>
<dbReference type="Gene3D" id="1.10.357.10">
    <property type="entry name" value="Tetracycline Repressor, domain 2"/>
    <property type="match status" value="1"/>
</dbReference>
<sequence length="206" mass="23645">MAETDKANTEERILEAAHEVFLQKGLDGARMQEIADRAGINKALLHYYFRSKDKLFQQIIGRAVKVMLPRLTQVMNDEVDLFEKIRRVVDTYITFLSLNSYLPIFIINEINRNPEHFAAHIVPVEKIALATLQRQIDEAVAQGQIVPITVPQLLMNIISLCVFPFLGRPLLQLLFSLDKAAFKKEMDLRRTEVAEFIIRGLQPNKD</sequence>
<proteinExistence type="predicted"/>
<dbReference type="InterPro" id="IPR050109">
    <property type="entry name" value="HTH-type_TetR-like_transc_reg"/>
</dbReference>
<dbReference type="PRINTS" id="PR00455">
    <property type="entry name" value="HTHTETR"/>
</dbReference>
<dbReference type="InterPro" id="IPR036271">
    <property type="entry name" value="Tet_transcr_reg_TetR-rel_C_sf"/>
</dbReference>
<dbReference type="InterPro" id="IPR001647">
    <property type="entry name" value="HTH_TetR"/>
</dbReference>
<keyword evidence="5" id="KW-1185">Reference proteome</keyword>
<feature type="DNA-binding region" description="H-T-H motif" evidence="2">
    <location>
        <begin position="30"/>
        <end position="49"/>
    </location>
</feature>
<evidence type="ECO:0000313" key="4">
    <source>
        <dbReference type="EMBL" id="SDK59297.1"/>
    </source>
</evidence>
<dbReference type="STRING" id="1075417.SAMN05421823_10315"/>
<feature type="domain" description="HTH tetR-type" evidence="3">
    <location>
        <begin position="7"/>
        <end position="67"/>
    </location>
</feature>
<evidence type="ECO:0000259" key="3">
    <source>
        <dbReference type="PROSITE" id="PS50977"/>
    </source>
</evidence>
<dbReference type="SUPFAM" id="SSF46689">
    <property type="entry name" value="Homeodomain-like"/>
    <property type="match status" value="1"/>
</dbReference>
<dbReference type="PROSITE" id="PS50977">
    <property type="entry name" value="HTH_TETR_2"/>
    <property type="match status" value="1"/>
</dbReference>
<gene>
    <name evidence="4" type="ORF">SAMN05421823_10315</name>
</gene>
<name>A0A1G9D5Z9_9BACT</name>
<dbReference type="SUPFAM" id="SSF48498">
    <property type="entry name" value="Tetracyclin repressor-like, C-terminal domain"/>
    <property type="match status" value="1"/>
</dbReference>
<reference evidence="4 5" key="1">
    <citation type="submission" date="2016-10" db="EMBL/GenBank/DDBJ databases">
        <authorList>
            <person name="de Groot N.N."/>
        </authorList>
    </citation>
    <scope>NUCLEOTIDE SEQUENCE [LARGE SCALE GENOMIC DNA]</scope>
    <source>
        <strain evidence="4 5">DSM 25186</strain>
    </source>
</reference>
<dbReference type="Proteomes" id="UP000198510">
    <property type="component" value="Unassembled WGS sequence"/>
</dbReference>
<accession>A0A1G9D5Z9</accession>
<evidence type="ECO:0000256" key="1">
    <source>
        <dbReference type="ARBA" id="ARBA00023125"/>
    </source>
</evidence>
<dbReference type="InterPro" id="IPR009057">
    <property type="entry name" value="Homeodomain-like_sf"/>
</dbReference>
<dbReference type="Pfam" id="PF17938">
    <property type="entry name" value="TetR_C_29"/>
    <property type="match status" value="1"/>
</dbReference>
<dbReference type="InterPro" id="IPR041474">
    <property type="entry name" value="NicS_C"/>
</dbReference>
<dbReference type="PANTHER" id="PTHR30328:SF54">
    <property type="entry name" value="HTH-TYPE TRANSCRIPTIONAL REPRESSOR SCO4008"/>
    <property type="match status" value="1"/>
</dbReference>
<evidence type="ECO:0000256" key="2">
    <source>
        <dbReference type="PROSITE-ProRule" id="PRU00335"/>
    </source>
</evidence>
<dbReference type="EMBL" id="FNFO01000003">
    <property type="protein sequence ID" value="SDK59297.1"/>
    <property type="molecule type" value="Genomic_DNA"/>
</dbReference>
<protein>
    <submittedName>
        <fullName evidence="4">DNA-binding transcriptional regulator, AcrR family</fullName>
    </submittedName>
</protein>
<dbReference type="RefSeq" id="WP_089680833.1">
    <property type="nucleotide sequence ID" value="NZ_FNFO01000003.1"/>
</dbReference>
<dbReference type="AlphaFoldDB" id="A0A1G9D5Z9"/>
<dbReference type="OrthoDB" id="9789566at2"/>